<evidence type="ECO:0000313" key="1">
    <source>
        <dbReference type="EMBL" id="KAJ8720909.1"/>
    </source>
</evidence>
<evidence type="ECO:0000313" key="2">
    <source>
        <dbReference type="Proteomes" id="UP001231649"/>
    </source>
</evidence>
<sequence length="86" mass="9329">MPFWRCSSLVHLFLYSLNLCQAFLQQAGWPDNYQLTDGERFDFIVVGSGSAGSVLAARLSEVAHFNVLLIEAGGDPPITSVVPGDD</sequence>
<proteinExistence type="predicted"/>
<gene>
    <name evidence="1" type="ORF">PYW08_006374</name>
</gene>
<reference evidence="1" key="1">
    <citation type="submission" date="2023-03" db="EMBL/GenBank/DDBJ databases">
        <title>Chromosome-level genomes of two armyworms, Mythimna separata and Mythimna loreyi, provide insights into the biosynthesis and reception of sex pheromones.</title>
        <authorList>
            <person name="Zhao H."/>
        </authorList>
    </citation>
    <scope>NUCLEOTIDE SEQUENCE</scope>
    <source>
        <strain evidence="1">BeijingLab</strain>
    </source>
</reference>
<keyword evidence="2" id="KW-1185">Reference proteome</keyword>
<comment type="caution">
    <text evidence="1">The sequence shown here is derived from an EMBL/GenBank/DDBJ whole genome shotgun (WGS) entry which is preliminary data.</text>
</comment>
<dbReference type="Proteomes" id="UP001231649">
    <property type="component" value="Chromosome 19"/>
</dbReference>
<accession>A0ACC2QMF8</accession>
<protein>
    <submittedName>
        <fullName evidence="1">Uncharacterized protein</fullName>
    </submittedName>
</protein>
<organism evidence="1 2">
    <name type="scientific">Mythimna loreyi</name>
    <dbReference type="NCBI Taxonomy" id="667449"/>
    <lineage>
        <taxon>Eukaryota</taxon>
        <taxon>Metazoa</taxon>
        <taxon>Ecdysozoa</taxon>
        <taxon>Arthropoda</taxon>
        <taxon>Hexapoda</taxon>
        <taxon>Insecta</taxon>
        <taxon>Pterygota</taxon>
        <taxon>Neoptera</taxon>
        <taxon>Endopterygota</taxon>
        <taxon>Lepidoptera</taxon>
        <taxon>Glossata</taxon>
        <taxon>Ditrysia</taxon>
        <taxon>Noctuoidea</taxon>
        <taxon>Noctuidae</taxon>
        <taxon>Noctuinae</taxon>
        <taxon>Hadenini</taxon>
        <taxon>Mythimna</taxon>
    </lineage>
</organism>
<dbReference type="EMBL" id="CM056795">
    <property type="protein sequence ID" value="KAJ8720909.1"/>
    <property type="molecule type" value="Genomic_DNA"/>
</dbReference>
<name>A0ACC2QMF8_9NEOP</name>